<accession>A0A0S1VVF7</accession>
<evidence type="ECO:0000313" key="12">
    <source>
        <dbReference type="EMBL" id="ALM54900.1"/>
    </source>
</evidence>
<keyword evidence="4" id="KW-0138">CF(0)</keyword>
<keyword evidence="8" id="KW-0406">Ion transport</keyword>
<keyword evidence="7" id="KW-1133">Transmembrane helix</keyword>
<dbReference type="PRINTS" id="PR00123">
    <property type="entry name" value="ATPASEA"/>
</dbReference>
<comment type="subcellular location">
    <subcellularLocation>
        <location evidence="1">Membrane</location>
        <topology evidence="1">Multi-pass membrane protein</topology>
    </subcellularLocation>
    <subcellularLocation>
        <location evidence="11">Mitochondrion inner membrane</location>
        <topology evidence="11">Multi-pass membrane protein</topology>
    </subcellularLocation>
</comment>
<dbReference type="SUPFAM" id="SSF81336">
    <property type="entry name" value="F1F0 ATP synthase subunit A"/>
    <property type="match status" value="1"/>
</dbReference>
<evidence type="ECO:0000256" key="11">
    <source>
        <dbReference type="RuleBase" id="RU004450"/>
    </source>
</evidence>
<keyword evidence="12" id="KW-0496">Mitochondrion</keyword>
<evidence type="ECO:0000256" key="6">
    <source>
        <dbReference type="ARBA" id="ARBA00022781"/>
    </source>
</evidence>
<dbReference type="EMBL" id="KT723012">
    <property type="protein sequence ID" value="ALM54900.1"/>
    <property type="molecule type" value="Genomic_DNA"/>
</dbReference>
<dbReference type="RefSeq" id="YP_009183176.1">
    <property type="nucleotide sequence ID" value="NC_028522.1"/>
</dbReference>
<evidence type="ECO:0000256" key="7">
    <source>
        <dbReference type="ARBA" id="ARBA00022989"/>
    </source>
</evidence>
<comment type="similarity">
    <text evidence="2">Belongs to the ATPase A chain family.</text>
</comment>
<keyword evidence="3" id="KW-0813">Transport</keyword>
<dbReference type="PROSITE" id="PS00449">
    <property type="entry name" value="ATPASE_A"/>
    <property type="match status" value="1"/>
</dbReference>
<evidence type="ECO:0000256" key="8">
    <source>
        <dbReference type="ARBA" id="ARBA00023065"/>
    </source>
</evidence>
<dbReference type="InterPro" id="IPR045083">
    <property type="entry name" value="ATP_synth_F0_asu_bact/mt"/>
</dbReference>
<evidence type="ECO:0000256" key="4">
    <source>
        <dbReference type="ARBA" id="ARBA00022547"/>
    </source>
</evidence>
<organism evidence="12">
    <name type="scientific">Potamilus leptodon</name>
    <dbReference type="NCBI Taxonomy" id="301916"/>
    <lineage>
        <taxon>Eukaryota</taxon>
        <taxon>Metazoa</taxon>
        <taxon>Spiralia</taxon>
        <taxon>Lophotrochozoa</taxon>
        <taxon>Mollusca</taxon>
        <taxon>Bivalvia</taxon>
        <taxon>Autobranchia</taxon>
        <taxon>Heteroconchia</taxon>
        <taxon>Palaeoheterodonta</taxon>
        <taxon>Unionida</taxon>
        <taxon>Unionoidea</taxon>
        <taxon>Unionidae</taxon>
        <taxon>Ambleminae</taxon>
        <taxon>Lampsilini</taxon>
        <taxon>Potamilus</taxon>
    </lineage>
</organism>
<evidence type="ECO:0000256" key="2">
    <source>
        <dbReference type="ARBA" id="ARBA00006810"/>
    </source>
</evidence>
<reference evidence="12" key="1">
    <citation type="submission" date="2015-09" db="EMBL/GenBank/DDBJ databases">
        <title>The complete mitochondrial genome of the scaleshell Leptodea leptodon (Bivalvia: Unionidae).</title>
        <authorList>
            <person name="Feng L."/>
            <person name="Zhang X."/>
            <person name="Zhao G.-F."/>
        </authorList>
    </citation>
    <scope>NUCLEOTIDE SEQUENCE</scope>
</reference>
<protein>
    <recommendedName>
        <fullName evidence="11">ATP synthase subunit a</fullName>
    </recommendedName>
</protein>
<keyword evidence="5" id="KW-0812">Transmembrane</keyword>
<evidence type="ECO:0000256" key="5">
    <source>
        <dbReference type="ARBA" id="ARBA00022692"/>
    </source>
</evidence>
<name>A0A0S1VVF7_9BIVA</name>
<sequence>MLGIMMLMDIFSSLDAGLSFGISVWGFVWLSGFVGLLVCVVQFWVGVCGLSVSFFLLGELVFGLVKTCSGKFFGGFALGQVSLFVVIFSLNISGMVPDVFSPTSHLSLTFVLASVVWFCLIFSGWYFSWGHSAGQLVPTGSPVGLIPLLVLIESISILIRPITLGVRLAANITMGHLMLHVIGGYVAEFFCGASLVGILFGGLVMWGYVIFEFAVSFLQAYVFVLLVGLYSSDHPLSRAH</sequence>
<dbReference type="CDD" id="cd00310">
    <property type="entry name" value="ATP-synt_Fo_a_6"/>
    <property type="match status" value="1"/>
</dbReference>
<geneLocation type="mitochondrion" evidence="12"/>
<dbReference type="AlphaFoldDB" id="A0A0S1VVF7"/>
<dbReference type="Gene3D" id="1.20.120.220">
    <property type="entry name" value="ATP synthase, F0 complex, subunit A"/>
    <property type="match status" value="1"/>
</dbReference>
<dbReference type="GO" id="GO:0046933">
    <property type="term" value="F:proton-transporting ATP synthase activity, rotational mechanism"/>
    <property type="evidence" value="ECO:0007669"/>
    <property type="project" value="TreeGrafter"/>
</dbReference>
<dbReference type="CTD" id="4508"/>
<keyword evidence="9" id="KW-0472">Membrane</keyword>
<dbReference type="InterPro" id="IPR023011">
    <property type="entry name" value="ATP_synth_F0_asu_AS"/>
</dbReference>
<dbReference type="GO" id="GO:0005743">
    <property type="term" value="C:mitochondrial inner membrane"/>
    <property type="evidence" value="ECO:0007669"/>
    <property type="project" value="UniProtKB-SubCell"/>
</dbReference>
<dbReference type="InterPro" id="IPR035908">
    <property type="entry name" value="F0_ATP_A_sf"/>
</dbReference>
<dbReference type="Pfam" id="PF00119">
    <property type="entry name" value="ATP-synt_A"/>
    <property type="match status" value="1"/>
</dbReference>
<evidence type="ECO:0000256" key="3">
    <source>
        <dbReference type="ARBA" id="ARBA00022448"/>
    </source>
</evidence>
<dbReference type="InterPro" id="IPR000568">
    <property type="entry name" value="ATP_synth_F0_asu"/>
</dbReference>
<dbReference type="NCBIfam" id="TIGR01131">
    <property type="entry name" value="ATP_synt_6_or_A"/>
    <property type="match status" value="1"/>
</dbReference>
<evidence type="ECO:0000256" key="9">
    <source>
        <dbReference type="ARBA" id="ARBA00023136"/>
    </source>
</evidence>
<keyword evidence="6" id="KW-0375">Hydrogen ion transport</keyword>
<evidence type="ECO:0000256" key="10">
    <source>
        <dbReference type="ARBA" id="ARBA00023310"/>
    </source>
</evidence>
<keyword evidence="10" id="KW-0066">ATP synthesis</keyword>
<dbReference type="PANTHER" id="PTHR11410">
    <property type="entry name" value="ATP SYNTHASE SUBUNIT A"/>
    <property type="match status" value="1"/>
</dbReference>
<gene>
    <name evidence="12" type="primary">ATP6</name>
</gene>
<proteinExistence type="inferred from homology"/>
<dbReference type="GO" id="GO:0045259">
    <property type="term" value="C:proton-transporting ATP synthase complex"/>
    <property type="evidence" value="ECO:0007669"/>
    <property type="project" value="UniProtKB-KW"/>
</dbReference>
<dbReference type="GeneID" id="26375342"/>
<dbReference type="PANTHER" id="PTHR11410:SF0">
    <property type="entry name" value="ATP SYNTHASE SUBUNIT A"/>
    <property type="match status" value="1"/>
</dbReference>
<evidence type="ECO:0000256" key="1">
    <source>
        <dbReference type="ARBA" id="ARBA00004141"/>
    </source>
</evidence>